<comment type="catalytic activity">
    <reaction evidence="1">
        <text>ATP + protein L-histidine = ADP + protein N-phospho-L-histidine.</text>
        <dbReference type="EC" id="2.7.13.3"/>
    </reaction>
</comment>
<dbReference type="Gene3D" id="3.30.565.10">
    <property type="entry name" value="Histidine kinase-like ATPase, C-terminal domain"/>
    <property type="match status" value="1"/>
</dbReference>
<dbReference type="Pfam" id="PF02518">
    <property type="entry name" value="HATPase_c"/>
    <property type="match status" value="1"/>
</dbReference>
<dbReference type="GO" id="GO:0005524">
    <property type="term" value="F:ATP binding"/>
    <property type="evidence" value="ECO:0007669"/>
    <property type="project" value="UniProtKB-KW"/>
</dbReference>
<dbReference type="HOGENOM" id="CLU_000445_89_31_11"/>
<dbReference type="InterPro" id="IPR004358">
    <property type="entry name" value="Sig_transdc_His_kin-like_C"/>
</dbReference>
<name>A0A023X4B7_RUBRA</name>
<dbReference type="GO" id="GO:0004673">
    <property type="term" value="F:protein histidine kinase activity"/>
    <property type="evidence" value="ECO:0007669"/>
    <property type="project" value="UniProtKB-EC"/>
</dbReference>
<evidence type="ECO:0000256" key="1">
    <source>
        <dbReference type="ARBA" id="ARBA00000085"/>
    </source>
</evidence>
<dbReference type="RefSeq" id="WP_038682275.1">
    <property type="nucleotide sequence ID" value="NZ_CP007514.1"/>
</dbReference>
<feature type="compositionally biased region" description="Polar residues" evidence="7">
    <location>
        <begin position="79"/>
        <end position="88"/>
    </location>
</feature>
<dbReference type="GO" id="GO:0007234">
    <property type="term" value="P:osmosensory signaling via phosphorelay pathway"/>
    <property type="evidence" value="ECO:0007669"/>
    <property type="project" value="TreeGrafter"/>
</dbReference>
<keyword evidence="4 9" id="KW-0418">Kinase</keyword>
<dbReference type="PANTHER" id="PTHR42878:SF15">
    <property type="entry name" value="BACTERIOPHYTOCHROME"/>
    <property type="match status" value="1"/>
</dbReference>
<keyword evidence="10" id="KW-0547">Nucleotide-binding</keyword>
<dbReference type="STRING" id="42256.RradSPS_1900"/>
<feature type="domain" description="Histidine kinase" evidence="8">
    <location>
        <begin position="1"/>
        <end position="78"/>
    </location>
</feature>
<keyword evidence="11" id="KW-1185">Reference proteome</keyword>
<dbReference type="Proteomes" id="UP000025229">
    <property type="component" value="Chromosome"/>
</dbReference>
<dbReference type="AlphaFoldDB" id="A0A023X4B7"/>
<gene>
    <name evidence="9" type="ORF">RradSPS_1900</name>
    <name evidence="10" type="ORF">SIL72_11175</name>
</gene>
<reference evidence="9 11" key="1">
    <citation type="submission" date="2014-03" db="EMBL/GenBank/DDBJ databases">
        <title>Complete genome sequence of the Radio-Resistant Rubrobacter radiotolerans RSPS-4.</title>
        <authorList>
            <person name="Egas C.C."/>
            <person name="Barroso C.C."/>
            <person name="Froufe H.J.C."/>
            <person name="Pacheco J.J."/>
            <person name="Albuquerque L.L."/>
            <person name="da Costa M.M.S."/>
        </authorList>
    </citation>
    <scope>NUCLEOTIDE SEQUENCE [LARGE SCALE GENOMIC DNA]</scope>
    <source>
        <strain evidence="9 11">RSPS-4</strain>
    </source>
</reference>
<dbReference type="eggNOG" id="COG4251">
    <property type="taxonomic scope" value="Bacteria"/>
</dbReference>
<feature type="region of interest" description="Disordered" evidence="7">
    <location>
        <begin position="73"/>
        <end position="95"/>
    </location>
</feature>
<protein>
    <recommendedName>
        <fullName evidence="6">Sensor-like histidine kinase SenX3</fullName>
        <ecNumber evidence="2">2.7.13.3</ecNumber>
    </recommendedName>
</protein>
<dbReference type="PROSITE" id="PS50109">
    <property type="entry name" value="HIS_KIN"/>
    <property type="match status" value="1"/>
</dbReference>
<accession>A0A023X4B7</accession>
<evidence type="ECO:0000256" key="4">
    <source>
        <dbReference type="ARBA" id="ARBA00022777"/>
    </source>
</evidence>
<dbReference type="EMBL" id="JAWXXX010000001">
    <property type="protein sequence ID" value="MDX5894586.1"/>
    <property type="molecule type" value="Genomic_DNA"/>
</dbReference>
<dbReference type="EC" id="2.7.13.3" evidence="2"/>
<evidence type="ECO:0000313" key="10">
    <source>
        <dbReference type="EMBL" id="MDX5894586.1"/>
    </source>
</evidence>
<dbReference type="SUPFAM" id="SSF55874">
    <property type="entry name" value="ATPase domain of HSP90 chaperone/DNA topoisomerase II/histidine kinase"/>
    <property type="match status" value="1"/>
</dbReference>
<evidence type="ECO:0000256" key="5">
    <source>
        <dbReference type="ARBA" id="ARBA00023012"/>
    </source>
</evidence>
<evidence type="ECO:0000256" key="6">
    <source>
        <dbReference type="ARBA" id="ARBA00039401"/>
    </source>
</evidence>
<evidence type="ECO:0000256" key="7">
    <source>
        <dbReference type="SAM" id="MobiDB-lite"/>
    </source>
</evidence>
<evidence type="ECO:0000256" key="2">
    <source>
        <dbReference type="ARBA" id="ARBA00012438"/>
    </source>
</evidence>
<dbReference type="KEGG" id="rrd:RradSPS_1900"/>
<reference evidence="10" key="2">
    <citation type="submission" date="2023-11" db="EMBL/GenBank/DDBJ databases">
        <title>MicrobeMod: A computational toolkit for identifying prokaryotic methylation and restriction-modification with nanopore sequencing.</title>
        <authorList>
            <person name="Crits-Christoph A."/>
            <person name="Kang S.C."/>
            <person name="Lee H."/>
            <person name="Ostrov N."/>
        </authorList>
    </citation>
    <scope>NUCLEOTIDE SEQUENCE</scope>
    <source>
        <strain evidence="10">ATCC 51242</strain>
    </source>
</reference>
<organism evidence="9 11">
    <name type="scientific">Rubrobacter radiotolerans</name>
    <name type="common">Arthrobacter radiotolerans</name>
    <dbReference type="NCBI Taxonomy" id="42256"/>
    <lineage>
        <taxon>Bacteria</taxon>
        <taxon>Bacillati</taxon>
        <taxon>Actinomycetota</taxon>
        <taxon>Rubrobacteria</taxon>
        <taxon>Rubrobacterales</taxon>
        <taxon>Rubrobacteraceae</taxon>
        <taxon>Rubrobacter</taxon>
    </lineage>
</organism>
<dbReference type="Proteomes" id="UP001281130">
    <property type="component" value="Unassembled WGS sequence"/>
</dbReference>
<evidence type="ECO:0000313" key="11">
    <source>
        <dbReference type="Proteomes" id="UP000025229"/>
    </source>
</evidence>
<keyword evidence="3" id="KW-0808">Transferase</keyword>
<keyword evidence="5" id="KW-0902">Two-component regulatory system</keyword>
<proteinExistence type="predicted"/>
<dbReference type="InterPro" id="IPR050351">
    <property type="entry name" value="BphY/WalK/GraS-like"/>
</dbReference>
<dbReference type="EMBL" id="CP007514">
    <property type="protein sequence ID" value="AHY47183.1"/>
    <property type="molecule type" value="Genomic_DNA"/>
</dbReference>
<evidence type="ECO:0000259" key="8">
    <source>
        <dbReference type="PROSITE" id="PS50109"/>
    </source>
</evidence>
<dbReference type="GO" id="GO:0030295">
    <property type="term" value="F:protein kinase activator activity"/>
    <property type="evidence" value="ECO:0007669"/>
    <property type="project" value="TreeGrafter"/>
</dbReference>
<dbReference type="PRINTS" id="PR00344">
    <property type="entry name" value="BCTRLSENSOR"/>
</dbReference>
<sequence length="95" mass="10360">MTLRAEIPGARNGIGLYPAYAEKLFEVSQRLHAAEEFEGTGIGLASVRRILKRHGGRTWANAAPGAGATFYFSRPRATETGNGPLSSSLREERER</sequence>
<evidence type="ECO:0000256" key="3">
    <source>
        <dbReference type="ARBA" id="ARBA00022679"/>
    </source>
</evidence>
<dbReference type="InterPro" id="IPR003594">
    <property type="entry name" value="HATPase_dom"/>
</dbReference>
<evidence type="ECO:0000313" key="9">
    <source>
        <dbReference type="EMBL" id="AHY47183.1"/>
    </source>
</evidence>
<dbReference type="InterPro" id="IPR005467">
    <property type="entry name" value="His_kinase_dom"/>
</dbReference>
<keyword evidence="10" id="KW-0067">ATP-binding</keyword>
<dbReference type="GO" id="GO:0000156">
    <property type="term" value="F:phosphorelay response regulator activity"/>
    <property type="evidence" value="ECO:0007669"/>
    <property type="project" value="TreeGrafter"/>
</dbReference>
<dbReference type="PANTHER" id="PTHR42878">
    <property type="entry name" value="TWO-COMPONENT HISTIDINE KINASE"/>
    <property type="match status" value="1"/>
</dbReference>
<dbReference type="InterPro" id="IPR036890">
    <property type="entry name" value="HATPase_C_sf"/>
</dbReference>